<evidence type="ECO:0000313" key="4">
    <source>
        <dbReference type="Proteomes" id="UP000053599"/>
    </source>
</evidence>
<dbReference type="AlphaFoldDB" id="A0A0D1YVP6"/>
<proteinExistence type="predicted"/>
<gene>
    <name evidence="3" type="ORF">PV11_02217</name>
</gene>
<feature type="region of interest" description="Disordered" evidence="1">
    <location>
        <begin position="184"/>
        <end position="210"/>
    </location>
</feature>
<feature type="transmembrane region" description="Helical" evidence="2">
    <location>
        <begin position="45"/>
        <end position="64"/>
    </location>
</feature>
<reference evidence="3 4" key="1">
    <citation type="submission" date="2015-01" db="EMBL/GenBank/DDBJ databases">
        <title>The Genome Sequence of Exophiala sideris CBS121828.</title>
        <authorList>
            <consortium name="The Broad Institute Genomics Platform"/>
            <person name="Cuomo C."/>
            <person name="de Hoog S."/>
            <person name="Gorbushina A."/>
            <person name="Stielow B."/>
            <person name="Teixiera M."/>
            <person name="Abouelleil A."/>
            <person name="Chapman S.B."/>
            <person name="Priest M."/>
            <person name="Young S.K."/>
            <person name="Wortman J."/>
            <person name="Nusbaum C."/>
            <person name="Birren B."/>
        </authorList>
    </citation>
    <scope>NUCLEOTIDE SEQUENCE [LARGE SCALE GENOMIC DNA]</scope>
    <source>
        <strain evidence="3 4">CBS 121828</strain>
    </source>
</reference>
<evidence type="ECO:0000256" key="2">
    <source>
        <dbReference type="SAM" id="Phobius"/>
    </source>
</evidence>
<organism evidence="3 4">
    <name type="scientific">Exophiala sideris</name>
    <dbReference type="NCBI Taxonomy" id="1016849"/>
    <lineage>
        <taxon>Eukaryota</taxon>
        <taxon>Fungi</taxon>
        <taxon>Dikarya</taxon>
        <taxon>Ascomycota</taxon>
        <taxon>Pezizomycotina</taxon>
        <taxon>Eurotiomycetes</taxon>
        <taxon>Chaetothyriomycetidae</taxon>
        <taxon>Chaetothyriales</taxon>
        <taxon>Herpotrichiellaceae</taxon>
        <taxon>Exophiala</taxon>
    </lineage>
</organism>
<protein>
    <submittedName>
        <fullName evidence="3">Uncharacterized protein</fullName>
    </submittedName>
</protein>
<dbReference type="HOGENOM" id="CLU_1310136_0_0_1"/>
<dbReference type="EMBL" id="KN846951">
    <property type="protein sequence ID" value="KIV86617.1"/>
    <property type="molecule type" value="Genomic_DNA"/>
</dbReference>
<feature type="compositionally biased region" description="Polar residues" evidence="1">
    <location>
        <begin position="195"/>
        <end position="210"/>
    </location>
</feature>
<name>A0A0D1YVP6_9EURO</name>
<keyword evidence="2" id="KW-0472">Membrane</keyword>
<keyword evidence="2" id="KW-0812">Transmembrane</keyword>
<accession>A0A0D1YVP6</accession>
<feature type="transmembrane region" description="Helical" evidence="2">
    <location>
        <begin position="84"/>
        <end position="102"/>
    </location>
</feature>
<evidence type="ECO:0000256" key="1">
    <source>
        <dbReference type="SAM" id="MobiDB-lite"/>
    </source>
</evidence>
<keyword evidence="2" id="KW-1133">Transmembrane helix</keyword>
<sequence length="210" mass="24024">MIGSFPRLQSRLPRYKSQLHQLPVELTYVQSTRSCTFQRFNFRQIAFHTLFFFAFHFTLLYHYYSNSTAVGRQSCATKSSKDTRYAAVFTTGTPLIHVSAMVSKAIPSLRRRFWWDLLVLLMQPDADPSKLRQISSLAEVAHGTILGTPVVAIIHLLVADEVNSQFSCLVEFIKYHSISNTNIGKHSPSTRRKSIQASRFQSMDTRQSFP</sequence>
<evidence type="ECO:0000313" key="3">
    <source>
        <dbReference type="EMBL" id="KIV86617.1"/>
    </source>
</evidence>
<dbReference type="Proteomes" id="UP000053599">
    <property type="component" value="Unassembled WGS sequence"/>
</dbReference>